<dbReference type="PANTHER" id="PTHR30336">
    <property type="entry name" value="INNER MEMBRANE PROTEIN, PROBABLE PERMEASE"/>
    <property type="match status" value="1"/>
</dbReference>
<organism evidence="2 3">
    <name type="scientific">Scytonema hofmannii FACHB-248</name>
    <dbReference type="NCBI Taxonomy" id="1842502"/>
    <lineage>
        <taxon>Bacteria</taxon>
        <taxon>Bacillati</taxon>
        <taxon>Cyanobacteriota</taxon>
        <taxon>Cyanophyceae</taxon>
        <taxon>Nostocales</taxon>
        <taxon>Scytonemataceae</taxon>
        <taxon>Scytonema</taxon>
    </lineage>
</organism>
<name>A0ABR8H1R8_9CYAN</name>
<evidence type="ECO:0000313" key="3">
    <source>
        <dbReference type="Proteomes" id="UP000660380"/>
    </source>
</evidence>
<dbReference type="InterPro" id="IPR051599">
    <property type="entry name" value="Cell_Envelope_Assoc"/>
</dbReference>
<protein>
    <submittedName>
        <fullName evidence="2">YdcF family protein</fullName>
    </submittedName>
</protein>
<dbReference type="Pfam" id="PF02698">
    <property type="entry name" value="DUF218"/>
    <property type="match status" value="1"/>
</dbReference>
<comment type="caution">
    <text evidence="2">The sequence shown here is derived from an EMBL/GenBank/DDBJ whole genome shotgun (WGS) entry which is preliminary data.</text>
</comment>
<dbReference type="InterPro" id="IPR003848">
    <property type="entry name" value="DUF218"/>
</dbReference>
<dbReference type="Proteomes" id="UP000660380">
    <property type="component" value="Unassembled WGS sequence"/>
</dbReference>
<accession>A0ABR8H1R8</accession>
<feature type="domain" description="DUF218" evidence="1">
    <location>
        <begin position="43"/>
        <end position="156"/>
    </location>
</feature>
<dbReference type="PANTHER" id="PTHR30336:SF20">
    <property type="entry name" value="DUF218 DOMAIN-CONTAINING PROTEIN"/>
    <property type="match status" value="1"/>
</dbReference>
<keyword evidence="3" id="KW-1185">Reference proteome</keyword>
<evidence type="ECO:0000313" key="2">
    <source>
        <dbReference type="EMBL" id="MBD2609282.1"/>
    </source>
</evidence>
<dbReference type="InterPro" id="IPR014729">
    <property type="entry name" value="Rossmann-like_a/b/a_fold"/>
</dbReference>
<dbReference type="EMBL" id="JACJTA010000142">
    <property type="protein sequence ID" value="MBD2609282.1"/>
    <property type="molecule type" value="Genomic_DNA"/>
</dbReference>
<gene>
    <name evidence="2" type="ORF">H6G81_33460</name>
</gene>
<dbReference type="Gene3D" id="3.40.50.620">
    <property type="entry name" value="HUPs"/>
    <property type="match status" value="1"/>
</dbReference>
<reference evidence="2 3" key="1">
    <citation type="journal article" date="2020" name="ISME J.">
        <title>Comparative genomics reveals insights into cyanobacterial evolution and habitat adaptation.</title>
        <authorList>
            <person name="Chen M.Y."/>
            <person name="Teng W.K."/>
            <person name="Zhao L."/>
            <person name="Hu C.X."/>
            <person name="Zhou Y.K."/>
            <person name="Han B.P."/>
            <person name="Song L.R."/>
            <person name="Shu W.S."/>
        </authorList>
    </citation>
    <scope>NUCLEOTIDE SEQUENCE [LARGE SCALE GENOMIC DNA]</scope>
    <source>
        <strain evidence="2 3">FACHB-248</strain>
    </source>
</reference>
<proteinExistence type="predicted"/>
<dbReference type="CDD" id="cd06259">
    <property type="entry name" value="YdcF-like"/>
    <property type="match status" value="1"/>
</dbReference>
<sequence>MKRKVSKRDRLRLVRLVLAIAFILAGIIPGRIAIAFYQAPIPQAILVLGSASERMEFAAQFWHTHSHLDIWVSDYAWNLDVNRRIFQSFGVPNQRLHLDGRATDTVTNFTTLVEDFVSQKLQHIYLITSDYHMNRARAIASIVFGSQGIVLTPVEVPSQGDESETLVRVLRDCGRSLLWIFTNRTGASLNPKL</sequence>
<dbReference type="RefSeq" id="WP_038298314.1">
    <property type="nucleotide sequence ID" value="NZ_JACJTA010000142.1"/>
</dbReference>
<evidence type="ECO:0000259" key="1">
    <source>
        <dbReference type="Pfam" id="PF02698"/>
    </source>
</evidence>